<name>A0ACD3AMC1_9AGAR</name>
<keyword evidence="2" id="KW-1185">Reference proteome</keyword>
<accession>A0ACD3AMC1</accession>
<organism evidence="1 2">
    <name type="scientific">Pluteus cervinus</name>
    <dbReference type="NCBI Taxonomy" id="181527"/>
    <lineage>
        <taxon>Eukaryota</taxon>
        <taxon>Fungi</taxon>
        <taxon>Dikarya</taxon>
        <taxon>Basidiomycota</taxon>
        <taxon>Agaricomycotina</taxon>
        <taxon>Agaricomycetes</taxon>
        <taxon>Agaricomycetidae</taxon>
        <taxon>Agaricales</taxon>
        <taxon>Pluteineae</taxon>
        <taxon>Pluteaceae</taxon>
        <taxon>Pluteus</taxon>
    </lineage>
</organism>
<dbReference type="Proteomes" id="UP000308600">
    <property type="component" value="Unassembled WGS sequence"/>
</dbReference>
<evidence type="ECO:0000313" key="2">
    <source>
        <dbReference type="Proteomes" id="UP000308600"/>
    </source>
</evidence>
<sequence>MSEIEEEFKETKYSRYYYKNLEKSRRKGRERMAHGRAKKALQNNNIMPTKAPKKKKTAMPTHNGGSEIDHTTPTHSRYTSPWSQSSPLPTTLDIDRILLPEHITDPALFDYHFTLDDVDGVTPQSGQNSFQDIINLDDETTAHWDSFSTLEGRVMDWLKEWGGLENWNTTMDMEFRQAQQDKVVSEWGEKVAEHHRRGAQLLQVLETFDGRLPREMWRIRHLWHNQCRVMLLLTRGMAFIEVRLNILNPGPFSMTYEVYNVQE</sequence>
<dbReference type="EMBL" id="ML208386">
    <property type="protein sequence ID" value="TFK67073.1"/>
    <property type="molecule type" value="Genomic_DNA"/>
</dbReference>
<protein>
    <submittedName>
        <fullName evidence="1">Uncharacterized protein</fullName>
    </submittedName>
</protein>
<reference evidence="1 2" key="1">
    <citation type="journal article" date="2019" name="Nat. Ecol. Evol.">
        <title>Megaphylogeny resolves global patterns of mushroom evolution.</title>
        <authorList>
            <person name="Varga T."/>
            <person name="Krizsan K."/>
            <person name="Foldi C."/>
            <person name="Dima B."/>
            <person name="Sanchez-Garcia M."/>
            <person name="Sanchez-Ramirez S."/>
            <person name="Szollosi G.J."/>
            <person name="Szarkandi J.G."/>
            <person name="Papp V."/>
            <person name="Albert L."/>
            <person name="Andreopoulos W."/>
            <person name="Angelini C."/>
            <person name="Antonin V."/>
            <person name="Barry K.W."/>
            <person name="Bougher N.L."/>
            <person name="Buchanan P."/>
            <person name="Buyck B."/>
            <person name="Bense V."/>
            <person name="Catcheside P."/>
            <person name="Chovatia M."/>
            <person name="Cooper J."/>
            <person name="Damon W."/>
            <person name="Desjardin D."/>
            <person name="Finy P."/>
            <person name="Geml J."/>
            <person name="Haridas S."/>
            <person name="Hughes K."/>
            <person name="Justo A."/>
            <person name="Karasinski D."/>
            <person name="Kautmanova I."/>
            <person name="Kiss B."/>
            <person name="Kocsube S."/>
            <person name="Kotiranta H."/>
            <person name="LaButti K.M."/>
            <person name="Lechner B.E."/>
            <person name="Liimatainen K."/>
            <person name="Lipzen A."/>
            <person name="Lukacs Z."/>
            <person name="Mihaltcheva S."/>
            <person name="Morgado L.N."/>
            <person name="Niskanen T."/>
            <person name="Noordeloos M.E."/>
            <person name="Ohm R.A."/>
            <person name="Ortiz-Santana B."/>
            <person name="Ovrebo C."/>
            <person name="Racz N."/>
            <person name="Riley R."/>
            <person name="Savchenko A."/>
            <person name="Shiryaev A."/>
            <person name="Soop K."/>
            <person name="Spirin V."/>
            <person name="Szebenyi C."/>
            <person name="Tomsovsky M."/>
            <person name="Tulloss R.E."/>
            <person name="Uehling J."/>
            <person name="Grigoriev I.V."/>
            <person name="Vagvolgyi C."/>
            <person name="Papp T."/>
            <person name="Martin F.M."/>
            <person name="Miettinen O."/>
            <person name="Hibbett D.S."/>
            <person name="Nagy L.G."/>
        </authorList>
    </citation>
    <scope>NUCLEOTIDE SEQUENCE [LARGE SCALE GENOMIC DNA]</scope>
    <source>
        <strain evidence="1 2">NL-1719</strain>
    </source>
</reference>
<gene>
    <name evidence="1" type="ORF">BDN72DRAFT_879901</name>
</gene>
<evidence type="ECO:0000313" key="1">
    <source>
        <dbReference type="EMBL" id="TFK67073.1"/>
    </source>
</evidence>
<proteinExistence type="predicted"/>